<proteinExistence type="predicted"/>
<dbReference type="Proteomes" id="UP000196386">
    <property type="component" value="Unassembled WGS sequence"/>
</dbReference>
<reference evidence="2" key="1">
    <citation type="submission" date="2017-04" db="EMBL/GenBank/DDBJ databases">
        <title>Function of individual gut microbiota members based on whole genome sequencing of pure cultures obtained from chicken caecum.</title>
        <authorList>
            <person name="Medvecky M."/>
            <person name="Cejkova D."/>
            <person name="Polansky O."/>
            <person name="Karasova D."/>
            <person name="Kubasova T."/>
            <person name="Cizek A."/>
            <person name="Rychlik I."/>
        </authorList>
    </citation>
    <scope>NUCLEOTIDE SEQUENCE [LARGE SCALE GENOMIC DNA]</scope>
    <source>
        <strain evidence="2">An175</strain>
    </source>
</reference>
<evidence type="ECO:0000313" key="1">
    <source>
        <dbReference type="EMBL" id="OUP68918.1"/>
    </source>
</evidence>
<organism evidence="1 2">
    <name type="scientific">Anaerotruncus colihominis</name>
    <dbReference type="NCBI Taxonomy" id="169435"/>
    <lineage>
        <taxon>Bacteria</taxon>
        <taxon>Bacillati</taxon>
        <taxon>Bacillota</taxon>
        <taxon>Clostridia</taxon>
        <taxon>Eubacteriales</taxon>
        <taxon>Oscillospiraceae</taxon>
        <taxon>Anaerotruncus</taxon>
    </lineage>
</organism>
<name>A0A1Y4MZW3_9FIRM</name>
<dbReference type="EMBL" id="NFKP01000013">
    <property type="protein sequence ID" value="OUP68918.1"/>
    <property type="molecule type" value="Genomic_DNA"/>
</dbReference>
<evidence type="ECO:0000313" key="2">
    <source>
        <dbReference type="Proteomes" id="UP000196386"/>
    </source>
</evidence>
<gene>
    <name evidence="1" type="ORF">B5F11_11230</name>
</gene>
<comment type="caution">
    <text evidence="1">The sequence shown here is derived from an EMBL/GenBank/DDBJ whole genome shotgun (WGS) entry which is preliminary data.</text>
</comment>
<accession>A0A1Y4MZW3</accession>
<sequence>MQIAVYLDRQTDSIKVCLFAVNKIKKHLPVFLTGEVLFVFFTKKIRAEQAKRIRIARQPKRGKKRTVCPL</sequence>
<protein>
    <submittedName>
        <fullName evidence="1">Uncharacterized protein</fullName>
    </submittedName>
</protein>
<dbReference type="AlphaFoldDB" id="A0A1Y4MZW3"/>